<proteinExistence type="predicted"/>
<sequence length="101" mass="11658">MPLFVLLLTRRFVFKQKSPNNRAKCGSVRMILAVMASLEKIVQSCPTLIVKLNLNLHRRNRRRKNLLWEYAICRSLICHKGGGCAHFIILHTMAFGVHEKT</sequence>
<evidence type="ECO:0000313" key="1">
    <source>
        <dbReference type="EMBL" id="KAG0563926.1"/>
    </source>
</evidence>
<dbReference type="EMBL" id="CM026429">
    <property type="protein sequence ID" value="KAG0563926.1"/>
    <property type="molecule type" value="Genomic_DNA"/>
</dbReference>
<keyword evidence="2" id="KW-1185">Reference proteome</keyword>
<dbReference type="Proteomes" id="UP000822688">
    <property type="component" value="Chromosome 8"/>
</dbReference>
<protein>
    <submittedName>
        <fullName evidence="1">Uncharacterized protein</fullName>
    </submittedName>
</protein>
<evidence type="ECO:0000313" key="2">
    <source>
        <dbReference type="Proteomes" id="UP000822688"/>
    </source>
</evidence>
<organism evidence="1 2">
    <name type="scientific">Ceratodon purpureus</name>
    <name type="common">Fire moss</name>
    <name type="synonym">Dicranum purpureum</name>
    <dbReference type="NCBI Taxonomy" id="3225"/>
    <lineage>
        <taxon>Eukaryota</taxon>
        <taxon>Viridiplantae</taxon>
        <taxon>Streptophyta</taxon>
        <taxon>Embryophyta</taxon>
        <taxon>Bryophyta</taxon>
        <taxon>Bryophytina</taxon>
        <taxon>Bryopsida</taxon>
        <taxon>Dicranidae</taxon>
        <taxon>Pseudoditrichales</taxon>
        <taxon>Ditrichaceae</taxon>
        <taxon>Ceratodon</taxon>
    </lineage>
</organism>
<dbReference type="AlphaFoldDB" id="A0A8T0GW77"/>
<gene>
    <name evidence="1" type="ORF">KC19_8G070200</name>
</gene>
<name>A0A8T0GW77_CERPU</name>
<accession>A0A8T0GW77</accession>
<comment type="caution">
    <text evidence="1">The sequence shown here is derived from an EMBL/GenBank/DDBJ whole genome shotgun (WGS) entry which is preliminary data.</text>
</comment>
<reference evidence="1" key="1">
    <citation type="submission" date="2020-06" db="EMBL/GenBank/DDBJ databases">
        <title>WGS assembly of Ceratodon purpureus strain R40.</title>
        <authorList>
            <person name="Carey S.B."/>
            <person name="Jenkins J."/>
            <person name="Shu S."/>
            <person name="Lovell J.T."/>
            <person name="Sreedasyam A."/>
            <person name="Maumus F."/>
            <person name="Tiley G.P."/>
            <person name="Fernandez-Pozo N."/>
            <person name="Barry K."/>
            <person name="Chen C."/>
            <person name="Wang M."/>
            <person name="Lipzen A."/>
            <person name="Daum C."/>
            <person name="Saski C.A."/>
            <person name="Payton A.C."/>
            <person name="Mcbreen J.C."/>
            <person name="Conrad R.E."/>
            <person name="Kollar L.M."/>
            <person name="Olsson S."/>
            <person name="Huttunen S."/>
            <person name="Landis J.B."/>
            <person name="Wickett N.J."/>
            <person name="Johnson M.G."/>
            <person name="Rensing S.A."/>
            <person name="Grimwood J."/>
            <person name="Schmutz J."/>
            <person name="Mcdaniel S.F."/>
        </authorList>
    </citation>
    <scope>NUCLEOTIDE SEQUENCE</scope>
    <source>
        <strain evidence="1">R40</strain>
    </source>
</reference>